<dbReference type="EMBL" id="BAVZ01000007">
    <property type="protein sequence ID" value="GAF08571.1"/>
    <property type="molecule type" value="Genomic_DNA"/>
</dbReference>
<name>W7YVH3_9BACL</name>
<keyword evidence="2" id="KW-1185">Reference proteome</keyword>
<dbReference type="InterPro" id="IPR012440">
    <property type="entry name" value="DUF1641"/>
</dbReference>
<dbReference type="Pfam" id="PF07849">
    <property type="entry name" value="DUF1641"/>
    <property type="match status" value="1"/>
</dbReference>
<gene>
    <name evidence="1" type="ORF">JCM16418_2655</name>
</gene>
<comment type="caution">
    <text evidence="1">The sequence shown here is derived from an EMBL/GenBank/DDBJ whole genome shotgun (WGS) entry which is preliminary data.</text>
</comment>
<accession>W7YVH3</accession>
<sequence length="158" mass="17028">MAQPISFIQKRVLSEEELKQQSLEQLKSYIAENEQALEKAMSVISELHGSGILEAAESLLKAKAKVAEIALHQAKRPEMTNMINNGIAAAGALAAIEPEQTAKLLNSVAKGLEAANESQQQKVSVFTLMKALKDPDVNRAIGFGLRFLKGMGKGLGEK</sequence>
<dbReference type="PANTHER" id="PTHR38433:SF1">
    <property type="entry name" value="DUF1641 DOMAIN-CONTAINING PROTEIN"/>
    <property type="match status" value="1"/>
</dbReference>
<evidence type="ECO:0008006" key="3">
    <source>
        <dbReference type="Google" id="ProtNLM"/>
    </source>
</evidence>
<dbReference type="STRING" id="1236976.JCM16418_2655"/>
<evidence type="ECO:0000313" key="1">
    <source>
        <dbReference type="EMBL" id="GAF08571.1"/>
    </source>
</evidence>
<dbReference type="AlphaFoldDB" id="W7YVH3"/>
<dbReference type="OrthoDB" id="147801at2"/>
<dbReference type="RefSeq" id="WP_036649103.1">
    <property type="nucleotide sequence ID" value="NZ_BAVZ01000007.1"/>
</dbReference>
<protein>
    <recommendedName>
        <fullName evidence="3">DUF1641 domain-containing protein</fullName>
    </recommendedName>
</protein>
<reference evidence="1 2" key="1">
    <citation type="journal article" date="2014" name="Genome Announc.">
        <title>Draft Genome Sequence of Paenibacillus pini JCM 16418T, Isolated from the Rhizosphere of Pine Tree.</title>
        <authorList>
            <person name="Yuki M."/>
            <person name="Oshima K."/>
            <person name="Suda W."/>
            <person name="Oshida Y."/>
            <person name="Kitamura K."/>
            <person name="Iida Y."/>
            <person name="Hattori M."/>
            <person name="Ohkuma M."/>
        </authorList>
    </citation>
    <scope>NUCLEOTIDE SEQUENCE [LARGE SCALE GENOMIC DNA]</scope>
    <source>
        <strain evidence="1 2">JCM 16418</strain>
    </source>
</reference>
<dbReference type="Proteomes" id="UP000019364">
    <property type="component" value="Unassembled WGS sequence"/>
</dbReference>
<dbReference type="eggNOG" id="COG2427">
    <property type="taxonomic scope" value="Bacteria"/>
</dbReference>
<dbReference type="PANTHER" id="PTHR38433">
    <property type="match status" value="1"/>
</dbReference>
<proteinExistence type="predicted"/>
<organism evidence="1 2">
    <name type="scientific">Paenibacillus pini JCM 16418</name>
    <dbReference type="NCBI Taxonomy" id="1236976"/>
    <lineage>
        <taxon>Bacteria</taxon>
        <taxon>Bacillati</taxon>
        <taxon>Bacillota</taxon>
        <taxon>Bacilli</taxon>
        <taxon>Bacillales</taxon>
        <taxon>Paenibacillaceae</taxon>
        <taxon>Paenibacillus</taxon>
    </lineage>
</organism>
<evidence type="ECO:0000313" key="2">
    <source>
        <dbReference type="Proteomes" id="UP000019364"/>
    </source>
</evidence>